<dbReference type="KEGG" id="rca:Rcas_4439"/>
<evidence type="ECO:0000256" key="1">
    <source>
        <dbReference type="ARBA" id="ARBA00004370"/>
    </source>
</evidence>
<name>A7NSA9_ROSCS</name>
<evidence type="ECO:0000256" key="4">
    <source>
        <dbReference type="ARBA" id="ARBA00023136"/>
    </source>
</evidence>
<keyword evidence="5" id="KW-0812">Transmembrane</keyword>
<feature type="transmembrane region" description="Helical" evidence="5">
    <location>
        <begin position="17"/>
        <end position="36"/>
    </location>
</feature>
<proteinExistence type="predicted"/>
<dbReference type="OrthoDB" id="9794828at2"/>
<keyword evidence="7" id="KW-1185">Reference proteome</keyword>
<keyword evidence="4 5" id="KW-0472">Membrane</keyword>
<organism evidence="6 7">
    <name type="scientific">Roseiflexus castenholzii (strain DSM 13941 / HLO8)</name>
    <dbReference type="NCBI Taxonomy" id="383372"/>
    <lineage>
        <taxon>Bacteria</taxon>
        <taxon>Bacillati</taxon>
        <taxon>Chloroflexota</taxon>
        <taxon>Chloroflexia</taxon>
        <taxon>Chloroflexales</taxon>
        <taxon>Roseiflexineae</taxon>
        <taxon>Roseiflexaceae</taxon>
        <taxon>Roseiflexus</taxon>
    </lineage>
</organism>
<dbReference type="RefSeq" id="WP_012122876.1">
    <property type="nucleotide sequence ID" value="NC_009767.1"/>
</dbReference>
<keyword evidence="3" id="KW-0201">Cytochrome c-type biogenesis</keyword>
<dbReference type="Proteomes" id="UP000000263">
    <property type="component" value="Chromosome"/>
</dbReference>
<evidence type="ECO:0000256" key="2">
    <source>
        <dbReference type="ARBA" id="ARBA00022617"/>
    </source>
</evidence>
<dbReference type="GO" id="GO:0020037">
    <property type="term" value="F:heme binding"/>
    <property type="evidence" value="ECO:0007669"/>
    <property type="project" value="InterPro"/>
</dbReference>
<dbReference type="SUPFAM" id="SSF82093">
    <property type="entry name" value="Heme chaperone CcmE"/>
    <property type="match status" value="1"/>
</dbReference>
<accession>A7NSA9</accession>
<dbReference type="InterPro" id="IPR004329">
    <property type="entry name" value="CcmE"/>
</dbReference>
<comment type="subcellular location">
    <subcellularLocation>
        <location evidence="1">Membrane</location>
    </subcellularLocation>
</comment>
<evidence type="ECO:0000256" key="5">
    <source>
        <dbReference type="SAM" id="Phobius"/>
    </source>
</evidence>
<dbReference type="Pfam" id="PF03100">
    <property type="entry name" value="CcmE"/>
    <property type="match status" value="1"/>
</dbReference>
<gene>
    <name evidence="6" type="ordered locus">Rcas_4439</name>
</gene>
<reference evidence="6 7" key="1">
    <citation type="submission" date="2007-08" db="EMBL/GenBank/DDBJ databases">
        <title>Complete sequence of Roseiflexus castenholzii DSM 13941.</title>
        <authorList>
            <consortium name="US DOE Joint Genome Institute"/>
            <person name="Copeland A."/>
            <person name="Lucas S."/>
            <person name="Lapidus A."/>
            <person name="Barry K."/>
            <person name="Glavina del Rio T."/>
            <person name="Dalin E."/>
            <person name="Tice H."/>
            <person name="Pitluck S."/>
            <person name="Thompson L.S."/>
            <person name="Brettin T."/>
            <person name="Bruce D."/>
            <person name="Detter J.C."/>
            <person name="Han C."/>
            <person name="Tapia R."/>
            <person name="Schmutz J."/>
            <person name="Larimer F."/>
            <person name="Land M."/>
            <person name="Hauser L."/>
            <person name="Kyrpides N."/>
            <person name="Mikhailova N."/>
            <person name="Bryant D.A."/>
            <person name="Hanada S."/>
            <person name="Tsukatani Y."/>
            <person name="Richardson P."/>
        </authorList>
    </citation>
    <scope>NUCLEOTIDE SEQUENCE [LARGE SCALE GENOMIC DNA]</scope>
    <source>
        <strain evidence="7">DSM 13941 / HLO8</strain>
    </source>
</reference>
<dbReference type="InterPro" id="IPR036127">
    <property type="entry name" value="CcmE-like_sf"/>
</dbReference>
<evidence type="ECO:0008006" key="8">
    <source>
        <dbReference type="Google" id="ProtNLM"/>
    </source>
</evidence>
<dbReference type="AlphaFoldDB" id="A7NSA9"/>
<evidence type="ECO:0000313" key="7">
    <source>
        <dbReference type="Proteomes" id="UP000000263"/>
    </source>
</evidence>
<dbReference type="Gene3D" id="2.40.50.140">
    <property type="entry name" value="Nucleic acid-binding proteins"/>
    <property type="match status" value="1"/>
</dbReference>
<sequence>MATFSPPVRRAVAVKPLHLLGAAVIALAIALGYYGLTASYRPYTVSIDEATQSGRSVQLAGYLGDMGRYDADGNFVFMLQDSTGKMIPVVYAKPKPSNFEQAVSIVAIGHYDTARGVFLADDLLVKCPSKYQEMQSAARS</sequence>
<dbReference type="GO" id="GO:0005886">
    <property type="term" value="C:plasma membrane"/>
    <property type="evidence" value="ECO:0007669"/>
    <property type="project" value="InterPro"/>
</dbReference>
<evidence type="ECO:0000313" key="6">
    <source>
        <dbReference type="EMBL" id="ABU60455.1"/>
    </source>
</evidence>
<dbReference type="STRING" id="383372.Rcas_4439"/>
<dbReference type="eggNOG" id="COG2332">
    <property type="taxonomic scope" value="Bacteria"/>
</dbReference>
<keyword evidence="2" id="KW-0479">Metal-binding</keyword>
<dbReference type="GO" id="GO:0017004">
    <property type="term" value="P:cytochrome complex assembly"/>
    <property type="evidence" value="ECO:0007669"/>
    <property type="project" value="UniProtKB-KW"/>
</dbReference>
<dbReference type="HOGENOM" id="CLU_079503_3_3_0"/>
<dbReference type="EMBL" id="CP000804">
    <property type="protein sequence ID" value="ABU60455.1"/>
    <property type="molecule type" value="Genomic_DNA"/>
</dbReference>
<keyword evidence="2" id="KW-0408">Iron</keyword>
<dbReference type="InterPro" id="IPR012340">
    <property type="entry name" value="NA-bd_OB-fold"/>
</dbReference>
<evidence type="ECO:0000256" key="3">
    <source>
        <dbReference type="ARBA" id="ARBA00022748"/>
    </source>
</evidence>
<dbReference type="GO" id="GO:0017003">
    <property type="term" value="P:protein-heme linkage"/>
    <property type="evidence" value="ECO:0007669"/>
    <property type="project" value="InterPro"/>
</dbReference>
<keyword evidence="5" id="KW-1133">Transmembrane helix</keyword>
<keyword evidence="2" id="KW-0349">Heme</keyword>
<protein>
    <recommendedName>
        <fullName evidence="8">Cytochrome c-type biogenesis protein CcmE</fullName>
    </recommendedName>
</protein>